<keyword evidence="1" id="KW-0812">Transmembrane</keyword>
<protein>
    <submittedName>
        <fullName evidence="2">Uncharacterized protein</fullName>
    </submittedName>
</protein>
<dbReference type="RefSeq" id="WP_214382382.1">
    <property type="nucleotide sequence ID" value="NZ_CP075566.1"/>
</dbReference>
<keyword evidence="1" id="KW-1133">Transmembrane helix</keyword>
<keyword evidence="3" id="KW-1185">Reference proteome</keyword>
<evidence type="ECO:0000313" key="2">
    <source>
        <dbReference type="EMBL" id="QVW25458.1"/>
    </source>
</evidence>
<evidence type="ECO:0000313" key="3">
    <source>
        <dbReference type="Proteomes" id="UP000681155"/>
    </source>
</evidence>
<name>A0ABX8F3Q0_9PSED</name>
<dbReference type="EMBL" id="CP075566">
    <property type="protein sequence ID" value="QVW25458.1"/>
    <property type="molecule type" value="Genomic_DNA"/>
</dbReference>
<evidence type="ECO:0000256" key="1">
    <source>
        <dbReference type="SAM" id="Phobius"/>
    </source>
</evidence>
<keyword evidence="1" id="KW-0472">Membrane</keyword>
<reference evidence="2 3" key="1">
    <citation type="submission" date="2021-05" db="EMBL/GenBank/DDBJ databases">
        <title>Complete genome of the cytokinin-producing biocontrol strain Pseudomonas fluorescens G20-18.</title>
        <authorList>
            <person name="Nielsen T.K."/>
            <person name="Mekureyaw M.F."/>
            <person name="Hansen L.H."/>
            <person name="Nicolaisen M.H."/>
            <person name="Roitsch T.G."/>
            <person name="Hennessy R.C."/>
        </authorList>
    </citation>
    <scope>NUCLEOTIDE SEQUENCE [LARGE SCALE GENOMIC DNA]</scope>
    <source>
        <strain evidence="2 3">G20-18</strain>
    </source>
</reference>
<feature type="transmembrane region" description="Helical" evidence="1">
    <location>
        <begin position="58"/>
        <end position="79"/>
    </location>
</feature>
<dbReference type="Proteomes" id="UP000681155">
    <property type="component" value="Chromosome"/>
</dbReference>
<proteinExistence type="predicted"/>
<organism evidence="2 3">
    <name type="scientific">Pseudomonas hormoni</name>
    <dbReference type="NCBI Taxonomy" id="3093767"/>
    <lineage>
        <taxon>Bacteria</taxon>
        <taxon>Pseudomonadati</taxon>
        <taxon>Pseudomonadota</taxon>
        <taxon>Gammaproteobacteria</taxon>
        <taxon>Pseudomonadales</taxon>
        <taxon>Pseudomonadaceae</taxon>
        <taxon>Pseudomonas</taxon>
    </lineage>
</organism>
<gene>
    <name evidence="2" type="ORF">KJF94_07775</name>
</gene>
<sequence length="315" mass="35280">MTLDDIVRQAKAKYGASPTTTLSFDESTGQLPIELFITDEHSEHFLSLKTSGDTDRGLLTGLMALGSIPCLLIALWQLAIGNYEGACNGLIVAVPLIVTPFLWETFRRLPLPIIFNRRTREIYYDNNGTLYHAPWDGLKALTCEFQIIGPYTAGMTNASLEILVHQFGNTESALMISLGTPMGKTLDMQKGFWEYIRSYMNNGPWFDENGNPSDSDRFVKTQLASNLRQSGFLGHTRKVIAEKKAAANGKNYLSGIDVAMLLGNLFFHPSSLIQDFTYKIAKRRSRIRWPKIVLERLRGDGPATRLIDLEKEAKP</sequence>
<accession>A0ABX8F3Q0</accession>